<name>A0ABM9FRD1_9VIBR</name>
<gene>
    <name evidence="1" type="ORF">VAE063_940524</name>
</gene>
<accession>A0ABM9FRD1</accession>
<proteinExistence type="predicted"/>
<evidence type="ECO:0000313" key="2">
    <source>
        <dbReference type="Proteomes" id="UP001152658"/>
    </source>
</evidence>
<organism evidence="1 2">
    <name type="scientific">Vibrio aestuarianus</name>
    <dbReference type="NCBI Taxonomy" id="28171"/>
    <lineage>
        <taxon>Bacteria</taxon>
        <taxon>Pseudomonadati</taxon>
        <taxon>Pseudomonadota</taxon>
        <taxon>Gammaproteobacteria</taxon>
        <taxon>Vibrionales</taxon>
        <taxon>Vibrionaceae</taxon>
        <taxon>Vibrio</taxon>
    </lineage>
</organism>
<reference evidence="1" key="1">
    <citation type="submission" date="2022-06" db="EMBL/GenBank/DDBJ databases">
        <authorList>
            <person name="Goudenege D."/>
            <person name="Le Roux F."/>
        </authorList>
    </citation>
    <scope>NUCLEOTIDE SEQUENCE</scope>
    <source>
        <strain evidence="1">12-063</strain>
    </source>
</reference>
<dbReference type="Proteomes" id="UP001152658">
    <property type="component" value="Unassembled WGS sequence"/>
</dbReference>
<keyword evidence="2" id="KW-1185">Reference proteome</keyword>
<dbReference type="EMBL" id="CALYLK010000135">
    <property type="protein sequence ID" value="CAH8229349.1"/>
    <property type="molecule type" value="Genomic_DNA"/>
</dbReference>
<evidence type="ECO:0000313" key="1">
    <source>
        <dbReference type="EMBL" id="CAH8229349.1"/>
    </source>
</evidence>
<comment type="caution">
    <text evidence="1">The sequence shown here is derived from an EMBL/GenBank/DDBJ whole genome shotgun (WGS) entry which is preliminary data.</text>
</comment>
<sequence>MLSNTTALAVSLMRRFIENANKITLINNYPPPAHNHIT</sequence>
<protein>
    <submittedName>
        <fullName evidence="1">Uncharacterized protein</fullName>
    </submittedName>
</protein>